<gene>
    <name evidence="2" type="ORF">Zmor_024349</name>
</gene>
<reference evidence="2" key="1">
    <citation type="journal article" date="2023" name="G3 (Bethesda)">
        <title>Whole genome assemblies of Zophobas morio and Tenebrio molitor.</title>
        <authorList>
            <person name="Kaur S."/>
            <person name="Stinson S.A."/>
            <person name="diCenzo G.C."/>
        </authorList>
    </citation>
    <scope>NUCLEOTIDE SEQUENCE</scope>
    <source>
        <strain evidence="2">QUZm001</strain>
    </source>
</reference>
<protein>
    <recommendedName>
        <fullName evidence="4">27 kDa hemolymph protein</fullName>
    </recommendedName>
</protein>
<name>A0AA38M8N2_9CUCU</name>
<evidence type="ECO:0000313" key="3">
    <source>
        <dbReference type="Proteomes" id="UP001168821"/>
    </source>
</evidence>
<dbReference type="AlphaFoldDB" id="A0AA38M8N2"/>
<comment type="caution">
    <text evidence="2">The sequence shown here is derived from an EMBL/GenBank/DDBJ whole genome shotgun (WGS) entry which is preliminary data.</text>
</comment>
<dbReference type="Pfam" id="PF07165">
    <property type="entry name" value="DUF1397"/>
    <property type="match status" value="1"/>
</dbReference>
<evidence type="ECO:0000313" key="2">
    <source>
        <dbReference type="EMBL" id="KAJ3646777.1"/>
    </source>
</evidence>
<sequence>MNKYIFVAFALFAVFISVRCEQVLEEVKPKYVKTLLTQSMEKFDEGLENLEETCPGVSPKLKAAVKSFIECDEKFDDSLTICESIQRHTFNCIRPLLQVIDDCLPQKAKGLPILGVKSLLSVADFMCKQTGESIFEQANPCLLEDSEETNENNECKHKINQFIENYEGKDDIPTRSEICTLATGFKSCVRRDVDGLCKNQKTRDVVNGLLDAVVAPCSNINTCNV</sequence>
<dbReference type="Proteomes" id="UP001168821">
    <property type="component" value="Unassembled WGS sequence"/>
</dbReference>
<organism evidence="2 3">
    <name type="scientific">Zophobas morio</name>
    <dbReference type="NCBI Taxonomy" id="2755281"/>
    <lineage>
        <taxon>Eukaryota</taxon>
        <taxon>Metazoa</taxon>
        <taxon>Ecdysozoa</taxon>
        <taxon>Arthropoda</taxon>
        <taxon>Hexapoda</taxon>
        <taxon>Insecta</taxon>
        <taxon>Pterygota</taxon>
        <taxon>Neoptera</taxon>
        <taxon>Endopterygota</taxon>
        <taxon>Coleoptera</taxon>
        <taxon>Polyphaga</taxon>
        <taxon>Cucujiformia</taxon>
        <taxon>Tenebrionidae</taxon>
        <taxon>Zophobas</taxon>
    </lineage>
</organism>
<keyword evidence="1" id="KW-0732">Signal</keyword>
<accession>A0AA38M8N2</accession>
<evidence type="ECO:0000256" key="1">
    <source>
        <dbReference type="SAM" id="SignalP"/>
    </source>
</evidence>
<feature type="signal peptide" evidence="1">
    <location>
        <begin position="1"/>
        <end position="20"/>
    </location>
</feature>
<keyword evidence="3" id="KW-1185">Reference proteome</keyword>
<evidence type="ECO:0008006" key="4">
    <source>
        <dbReference type="Google" id="ProtNLM"/>
    </source>
</evidence>
<dbReference type="EMBL" id="JALNTZ010000007">
    <property type="protein sequence ID" value="KAJ3646777.1"/>
    <property type="molecule type" value="Genomic_DNA"/>
</dbReference>
<proteinExistence type="predicted"/>
<feature type="chain" id="PRO_5041418699" description="27 kDa hemolymph protein" evidence="1">
    <location>
        <begin position="21"/>
        <end position="225"/>
    </location>
</feature>
<dbReference type="InterPro" id="IPR009832">
    <property type="entry name" value="DUF1397"/>
</dbReference>